<feature type="compositionally biased region" description="Low complexity" evidence="1">
    <location>
        <begin position="144"/>
        <end position="158"/>
    </location>
</feature>
<sequence>MPKVEPDCLMSALYSLQVDLTQTSKNPPSSEMSSPLNSIDVSELISSLLLCTSCSHCSPSPSDSDKSAIIFYAYKSLSALISLNPLLPSPSLARACLRKEVWDNILGVLGRDSPVDVVTLACKCLFYLTESDLHSSALMNDNADSADSVDSRFQSSDSQKSRSRRNSFEDSSPPEEAPPVFPIDRAISAVVEHITSAVLATQRWSVATISNILSLDNSSLNTLTSSGGLMILTSLLNSSDDDTKSHASYALQSAVTISNHSETLLNNIATSLDYNTMSTLLSPNTSTDNIIKTTAGLLGTLLLPITSISNNQPTSTNHPSYTIAINLHTPRVIQSLVALLTSSSTTSVLVCLAGIANANGGSDILPKTDLGNLCMTLLSNTPSDSDNKHLLQQILTTFTPDTQNPTTTLSSMLRGNLLSAAHTLIQSFIVNPSTSFELLLTALDAGVVSLILNALSVPSTPADECSNLEMLAILGKIAYSPSSPAAEVAKERYESSINYYEMVHNSDVVSSLTKFLVISDDLFDMPESQKQIKCNSIKATLSILSSFTHNAADKKITTEIVHSLFLPSPSVVQSLLVQPPSPSLLSPTLEIFAKVCENAPSPVLPQLASCAACSIVPDMLSNAQSMADYDSFLLCLSIVTSTGSHAPPTSTVGRSSINTIKQALERPNCPELVRKKCVYALEELSINSSLWTAIGSCLSSLTAALLEERPQSRGVSKSKDSQLEAACLTTIARIIPLPSNASMAAQSGIAIPLSSFVTSNPPLARQALEVLHAMCRHKIARVTPSGHSLINQGVLKAACYALTSFPKSDALALKSLEILSECLGDKEAYSDANSAAIIEAVNHEPNIVRVLCASLGLSIARSMNMDPDIFLDVYSKWKTQFNDEHSEMVRKVLFAFAAHYTRDDGVFWTNFGYGDIEGETPSENVVVVSAMCCDMLSEMEGMEEGNLGEEGEFAKKAPLVKNKLLAGLAKCLKNGTVELEDTIVNYELFDKAVNATALDPGSPMIDELLENYSNACVKALLQSEDCLKATSTMLSHSDARASSAAANIFATALGVKAKQTVGAVQKAGVRETVMKGLSEIAFSSSKALAALNGLAAMGLSDYEATTLSVSLTTSLVNEVVAKEGDLSDDDEVYKLLCLLSSSKAGLKTVTSLGGLVALSLLASKGKVSALQCLLAADASQVIESEGHLSAVNVVCNRSDGVEAVRFALRLLTSLFAPAISDDCWPAVDKSVELILSSDPDHVCDCLKLLIASAHSVSSKKKLLESNESGLGAKLSSMLLGETSALSVELLTALVPHLPVESASSCLTNFLSVLNFPTAGPDSTNSVLTSLHHLPLTADLLPSVIASVTPHLKSPATISSASFLLLNLEIPQPSTSSIAECLLAVLEAKQTLTDDAVTLLCKLTRDEEIKNQFREQIGGFVEGIEGRGGDILRGRFKE</sequence>
<dbReference type="Gene3D" id="1.25.10.10">
    <property type="entry name" value="Leucine-rich Repeat Variant"/>
    <property type="match status" value="1"/>
</dbReference>
<keyword evidence="3" id="KW-1185">Reference proteome</keyword>
<dbReference type="EMBL" id="BRXX01000267">
    <property type="protein sequence ID" value="GMI01482.1"/>
    <property type="molecule type" value="Genomic_DNA"/>
</dbReference>
<feature type="region of interest" description="Disordered" evidence="1">
    <location>
        <begin position="144"/>
        <end position="180"/>
    </location>
</feature>
<organism evidence="2 3">
    <name type="scientific">Triparma verrucosa</name>
    <dbReference type="NCBI Taxonomy" id="1606542"/>
    <lineage>
        <taxon>Eukaryota</taxon>
        <taxon>Sar</taxon>
        <taxon>Stramenopiles</taxon>
        <taxon>Ochrophyta</taxon>
        <taxon>Bolidophyceae</taxon>
        <taxon>Parmales</taxon>
        <taxon>Triparmaceae</taxon>
        <taxon>Triparma</taxon>
    </lineage>
</organism>
<reference evidence="3" key="1">
    <citation type="journal article" date="2023" name="Commun. Biol.">
        <title>Genome analysis of Parmales, the sister group of diatoms, reveals the evolutionary specialization of diatoms from phago-mixotrophs to photoautotrophs.</title>
        <authorList>
            <person name="Ban H."/>
            <person name="Sato S."/>
            <person name="Yoshikawa S."/>
            <person name="Yamada K."/>
            <person name="Nakamura Y."/>
            <person name="Ichinomiya M."/>
            <person name="Sato N."/>
            <person name="Blanc-Mathieu R."/>
            <person name="Endo H."/>
            <person name="Kuwata A."/>
            <person name="Ogata H."/>
        </authorList>
    </citation>
    <scope>NUCLEOTIDE SEQUENCE [LARGE SCALE GENOMIC DNA]</scope>
    <source>
        <strain evidence="3">NIES 3699</strain>
    </source>
</reference>
<evidence type="ECO:0000313" key="2">
    <source>
        <dbReference type="EMBL" id="GMI01482.1"/>
    </source>
</evidence>
<comment type="caution">
    <text evidence="2">The sequence shown here is derived from an EMBL/GenBank/DDBJ whole genome shotgun (WGS) entry which is preliminary data.</text>
</comment>
<dbReference type="SUPFAM" id="SSF48371">
    <property type="entry name" value="ARM repeat"/>
    <property type="match status" value="2"/>
</dbReference>
<gene>
    <name evidence="2" type="ORF">TrVE_jg10118</name>
</gene>
<name>A0A9W7C3W7_9STRA</name>
<protein>
    <submittedName>
        <fullName evidence="2">Uncharacterized protein</fullName>
    </submittedName>
</protein>
<evidence type="ECO:0000313" key="3">
    <source>
        <dbReference type="Proteomes" id="UP001165160"/>
    </source>
</evidence>
<proteinExistence type="predicted"/>
<dbReference type="Proteomes" id="UP001165160">
    <property type="component" value="Unassembled WGS sequence"/>
</dbReference>
<dbReference type="InterPro" id="IPR011989">
    <property type="entry name" value="ARM-like"/>
</dbReference>
<dbReference type="InterPro" id="IPR016024">
    <property type="entry name" value="ARM-type_fold"/>
</dbReference>
<accession>A0A9W7C3W7</accession>
<evidence type="ECO:0000256" key="1">
    <source>
        <dbReference type="SAM" id="MobiDB-lite"/>
    </source>
</evidence>